<dbReference type="AlphaFoldDB" id="A0AAV7XXQ4"/>
<evidence type="ECO:0000313" key="1">
    <source>
        <dbReference type="EMBL" id="KAJ1529990.1"/>
    </source>
</evidence>
<dbReference type="Proteomes" id="UP001075354">
    <property type="component" value="Chromosome 3"/>
</dbReference>
<evidence type="ECO:0008006" key="3">
    <source>
        <dbReference type="Google" id="ProtNLM"/>
    </source>
</evidence>
<evidence type="ECO:0000313" key="2">
    <source>
        <dbReference type="Proteomes" id="UP001075354"/>
    </source>
</evidence>
<organism evidence="1 2">
    <name type="scientific">Megalurothrips usitatus</name>
    <name type="common">bean blossom thrips</name>
    <dbReference type="NCBI Taxonomy" id="439358"/>
    <lineage>
        <taxon>Eukaryota</taxon>
        <taxon>Metazoa</taxon>
        <taxon>Ecdysozoa</taxon>
        <taxon>Arthropoda</taxon>
        <taxon>Hexapoda</taxon>
        <taxon>Insecta</taxon>
        <taxon>Pterygota</taxon>
        <taxon>Neoptera</taxon>
        <taxon>Paraneoptera</taxon>
        <taxon>Thysanoptera</taxon>
        <taxon>Terebrantia</taxon>
        <taxon>Thripoidea</taxon>
        <taxon>Thripidae</taxon>
        <taxon>Megalurothrips</taxon>
    </lineage>
</organism>
<sequence length="169" mass="19372">MNMEIIKVELKTEDQVDVEKTEEVINRKRRKISLHHQVGMAPKVILMRQSSHDLAVVADLYSLLVDFKTMAPSSRSLLCCQPASHPSVLMCPICGDYFVGKADRMLKLCKHFESVHPSDALKLILNAMKAYKKLIEHMRKALEFDVWFGDVNYATVKRNKSFECSECKI</sequence>
<protein>
    <recommendedName>
        <fullName evidence="3">C2H2-type domain-containing protein</fullName>
    </recommendedName>
</protein>
<name>A0AAV7XXQ4_9NEOP</name>
<gene>
    <name evidence="1" type="ORF">ONE63_006718</name>
</gene>
<comment type="caution">
    <text evidence="1">The sequence shown here is derived from an EMBL/GenBank/DDBJ whole genome shotgun (WGS) entry which is preliminary data.</text>
</comment>
<dbReference type="EMBL" id="JAPTSV010000003">
    <property type="protein sequence ID" value="KAJ1529990.1"/>
    <property type="molecule type" value="Genomic_DNA"/>
</dbReference>
<reference evidence="1" key="1">
    <citation type="submission" date="2022-12" db="EMBL/GenBank/DDBJ databases">
        <title>Chromosome-level genome assembly of the bean flower thrips Megalurothrips usitatus.</title>
        <authorList>
            <person name="Ma L."/>
            <person name="Liu Q."/>
            <person name="Li H."/>
            <person name="Cai W."/>
        </authorList>
    </citation>
    <scope>NUCLEOTIDE SEQUENCE</scope>
    <source>
        <strain evidence="1">Cailab_2022a</strain>
    </source>
</reference>
<accession>A0AAV7XXQ4</accession>
<keyword evidence="2" id="KW-1185">Reference proteome</keyword>
<proteinExistence type="predicted"/>